<dbReference type="AlphaFoldDB" id="A0AAW9HPL6"/>
<dbReference type="Gene3D" id="1.20.1050.10">
    <property type="match status" value="1"/>
</dbReference>
<dbReference type="GO" id="GO:0005737">
    <property type="term" value="C:cytoplasm"/>
    <property type="evidence" value="ECO:0007669"/>
    <property type="project" value="TreeGrafter"/>
</dbReference>
<evidence type="ECO:0000259" key="2">
    <source>
        <dbReference type="PROSITE" id="PS50405"/>
    </source>
</evidence>
<dbReference type="PROSITE" id="PS50405">
    <property type="entry name" value="GST_CTER"/>
    <property type="match status" value="1"/>
</dbReference>
<dbReference type="GeneID" id="92813399"/>
<dbReference type="Proteomes" id="UP001284901">
    <property type="component" value="Unassembled WGS sequence"/>
</dbReference>
<dbReference type="Pfam" id="PF13410">
    <property type="entry name" value="GST_C_2"/>
    <property type="match status" value="1"/>
</dbReference>
<reference evidence="3 5" key="1">
    <citation type="submission" date="2023-10" db="EMBL/GenBank/DDBJ databases">
        <title>Whole Genome based description of the genera Actinobaculum and Actinotignum reveals a complex phylogenetic relationship within the species included in the genus Actinotignum.</title>
        <authorList>
            <person name="Jensen C.S."/>
            <person name="Dargis R."/>
            <person name="Kemp M."/>
            <person name="Christensen J.J."/>
        </authorList>
    </citation>
    <scope>NUCLEOTIDE SEQUENCE</scope>
    <source>
        <strain evidence="4 5">SLA_B089</strain>
        <strain evidence="3">SLA_B245</strain>
    </source>
</reference>
<protein>
    <submittedName>
        <fullName evidence="3">Glutathione S-transferase C-terminal domain-containing protein</fullName>
    </submittedName>
</protein>
<dbReference type="SFLD" id="SFLDG01148">
    <property type="entry name" value="Xi_(cytGST)"/>
    <property type="match status" value="1"/>
</dbReference>
<accession>A0AAW9HPL6</accession>
<dbReference type="PANTHER" id="PTHR32419">
    <property type="entry name" value="GLUTATHIONYL-HYDROQUINONE REDUCTASE"/>
    <property type="match status" value="1"/>
</dbReference>
<dbReference type="Proteomes" id="UP001288320">
    <property type="component" value="Unassembled WGS sequence"/>
</dbReference>
<dbReference type="RefSeq" id="WP_087070050.1">
    <property type="nucleotide sequence ID" value="NZ_CAUPFC010000015.1"/>
</dbReference>
<feature type="region of interest" description="Disordered" evidence="1">
    <location>
        <begin position="355"/>
        <end position="406"/>
    </location>
</feature>
<evidence type="ECO:0000256" key="1">
    <source>
        <dbReference type="SAM" id="MobiDB-lite"/>
    </source>
</evidence>
<feature type="region of interest" description="Disordered" evidence="1">
    <location>
        <begin position="299"/>
        <end position="335"/>
    </location>
</feature>
<dbReference type="InterPro" id="IPR047047">
    <property type="entry name" value="GST_Omega-like_C"/>
</dbReference>
<dbReference type="SUPFAM" id="SSF47616">
    <property type="entry name" value="GST C-terminal domain-like"/>
    <property type="match status" value="1"/>
</dbReference>
<dbReference type="InterPro" id="IPR010987">
    <property type="entry name" value="Glutathione-S-Trfase_C-like"/>
</dbReference>
<dbReference type="InterPro" id="IPR016639">
    <property type="entry name" value="GST_Omega/GSH"/>
</dbReference>
<dbReference type="InterPro" id="IPR036282">
    <property type="entry name" value="Glutathione-S-Trfase_C_sf"/>
</dbReference>
<name>A0AAW9HPL6_9ACTO</name>
<gene>
    <name evidence="3" type="ORF">R6G74_08655</name>
    <name evidence="4" type="ORF">R6P33_08500</name>
</gene>
<dbReference type="CDD" id="cd03190">
    <property type="entry name" value="GST_C_Omega_like"/>
    <property type="match status" value="1"/>
</dbReference>
<evidence type="ECO:0000313" key="3">
    <source>
        <dbReference type="EMBL" id="MDY5141372.1"/>
    </source>
</evidence>
<proteinExistence type="predicted"/>
<feature type="domain" description="GST C-terminal" evidence="2">
    <location>
        <begin position="155"/>
        <end position="279"/>
    </location>
</feature>
<comment type="caution">
    <text evidence="3">The sequence shown here is derived from an EMBL/GenBank/DDBJ whole genome shotgun (WGS) entry which is preliminary data.</text>
</comment>
<evidence type="ECO:0000313" key="6">
    <source>
        <dbReference type="Proteomes" id="UP001288320"/>
    </source>
</evidence>
<keyword evidence="5" id="KW-1185">Reference proteome</keyword>
<dbReference type="GO" id="GO:0004364">
    <property type="term" value="F:glutathione transferase activity"/>
    <property type="evidence" value="ECO:0007669"/>
    <property type="project" value="InterPro"/>
</dbReference>
<dbReference type="SFLD" id="SFLDG01206">
    <property type="entry name" value="Xi.1"/>
    <property type="match status" value="1"/>
</dbReference>
<feature type="compositionally biased region" description="Basic and acidic residues" evidence="1">
    <location>
        <begin position="355"/>
        <end position="379"/>
    </location>
</feature>
<evidence type="ECO:0000313" key="4">
    <source>
        <dbReference type="EMBL" id="MDY5147054.1"/>
    </source>
</evidence>
<dbReference type="EMBL" id="JAWNFV010000022">
    <property type="protein sequence ID" value="MDY5141372.1"/>
    <property type="molecule type" value="Genomic_DNA"/>
</dbReference>
<dbReference type="InterPro" id="IPR040079">
    <property type="entry name" value="Glutathione_S-Trfase"/>
</dbReference>
<organism evidence="3 6">
    <name type="scientific">Actinotignum timonense</name>
    <dbReference type="NCBI Taxonomy" id="1870995"/>
    <lineage>
        <taxon>Bacteria</taxon>
        <taxon>Bacillati</taxon>
        <taxon>Actinomycetota</taxon>
        <taxon>Actinomycetes</taxon>
        <taxon>Actinomycetales</taxon>
        <taxon>Actinomycetaceae</taxon>
        <taxon>Actinotignum</taxon>
    </lineage>
</organism>
<evidence type="ECO:0000313" key="5">
    <source>
        <dbReference type="Proteomes" id="UP001284901"/>
    </source>
</evidence>
<dbReference type="PANTHER" id="PTHR32419:SF6">
    <property type="entry name" value="GLUTATHIONE S-TRANSFERASE OMEGA-LIKE 1-RELATED"/>
    <property type="match status" value="1"/>
</dbReference>
<dbReference type="Gene3D" id="3.40.30.10">
    <property type="entry name" value="Glutaredoxin"/>
    <property type="match status" value="1"/>
</dbReference>
<sequence>MTIGATFTRRGEGYSRDARYITTRVSRDSTSFPVEPGRYRLIAARACPWANRTLIVRRLLGLENAISLGIPGPTHDERSWIFDRDAGGVDPVLGIHFLRDAYLARDPNFSLGITVPALVDLASGAVATNDFAQMTLDFSTEWRDFHREGAPDLYPAELRQPMDALMRYIYTEINNGVYRCGFAGSQESYNRAYLRLFTALRNISELLEQRRYLMGDHITEADVHLFTTLVRFDAVYHGHFKCNEKKLTEMPVLWAYARDLFQTPGFGDTVDFEHITSHYYRVHLDVNPNQIVPLGPDTSGWLSPHGREALGGAPFGGPATRGKRSTAPGPVAPGEEVPLAARAGHWGNFHEELARTTEAADSRAQGTEHSRTQGTEHSRTHGSNGDVIHPRNKSRDWSAIRGILNV</sequence>
<dbReference type="EMBL" id="JAWNFY010000027">
    <property type="protein sequence ID" value="MDY5147054.1"/>
    <property type="molecule type" value="Genomic_DNA"/>
</dbReference>
<dbReference type="SFLD" id="SFLDS00019">
    <property type="entry name" value="Glutathione_Transferase_(cytos"/>
    <property type="match status" value="1"/>
</dbReference>